<protein>
    <submittedName>
        <fullName evidence="1">Uncharacterized protein</fullName>
    </submittedName>
</protein>
<evidence type="ECO:0000313" key="2">
    <source>
        <dbReference type="Proteomes" id="UP000523545"/>
    </source>
</evidence>
<dbReference type="Proteomes" id="UP000523545">
    <property type="component" value="Unassembled WGS sequence"/>
</dbReference>
<comment type="caution">
    <text evidence="1">The sequence shown here is derived from an EMBL/GenBank/DDBJ whole genome shotgun (WGS) entry which is preliminary data.</text>
</comment>
<dbReference type="AlphaFoldDB" id="A0A7Y9X7J0"/>
<accession>A0A7Y9X7J0</accession>
<organism evidence="1 2">
    <name type="scientific">Micromonospora jinlongensis</name>
    <dbReference type="NCBI Taxonomy" id="1287877"/>
    <lineage>
        <taxon>Bacteria</taxon>
        <taxon>Bacillati</taxon>
        <taxon>Actinomycetota</taxon>
        <taxon>Actinomycetes</taxon>
        <taxon>Micromonosporales</taxon>
        <taxon>Micromonosporaceae</taxon>
        <taxon>Micromonospora</taxon>
    </lineage>
</organism>
<name>A0A7Y9X7J0_9ACTN</name>
<dbReference type="RefSeq" id="WP_179782872.1">
    <property type="nucleotide sequence ID" value="NZ_JACCHK010000001.1"/>
</dbReference>
<evidence type="ECO:0000313" key="1">
    <source>
        <dbReference type="EMBL" id="NYH45877.1"/>
    </source>
</evidence>
<proteinExistence type="predicted"/>
<keyword evidence="2" id="KW-1185">Reference proteome</keyword>
<sequence>MLPWVAAIVARDDTSITVATGIDSAICGEPTRSPEATITHQDETQVVISVTTRIVRAEEDECAITGYAAPAFVSLQEPLGDRVLRDAAAALPHPTYYERDVPDLLADKRWDPSGGHLRTDERWLQSFRDPRGTMLLLDAQPTTRVHRSATIATFPIRSQQGIITRYGAAGSWTVWWEVGRVAYSLSLIPPESHGFTLKQFKQQLAGLTWS</sequence>
<gene>
    <name evidence="1" type="ORF">HNR22_005604</name>
</gene>
<dbReference type="EMBL" id="JACCHK010000001">
    <property type="protein sequence ID" value="NYH45877.1"/>
    <property type="molecule type" value="Genomic_DNA"/>
</dbReference>
<reference evidence="1 2" key="1">
    <citation type="submission" date="2020-07" db="EMBL/GenBank/DDBJ databases">
        <title>Sequencing the genomes of 1000 actinobacteria strains.</title>
        <authorList>
            <person name="Klenk H.-P."/>
        </authorList>
    </citation>
    <scope>NUCLEOTIDE SEQUENCE [LARGE SCALE GENOMIC DNA]</scope>
    <source>
        <strain evidence="1 2">DSM 45876</strain>
    </source>
</reference>